<keyword evidence="3 14" id="KW-0812">Transmembrane</keyword>
<dbReference type="InterPro" id="IPR036734">
    <property type="entry name" value="Neur_chan_lig-bd_sf"/>
</dbReference>
<keyword evidence="12 14" id="KW-0407">Ion channel</keyword>
<comment type="caution">
    <text evidence="14">Lacks conserved residue(s) required for the propagation of feature annotation.</text>
</comment>
<proteinExistence type="inferred from homology"/>
<dbReference type="Gene3D" id="2.70.170.10">
    <property type="entry name" value="Neurotransmitter-gated ion-channel ligand-binding domain"/>
    <property type="match status" value="1"/>
</dbReference>
<dbReference type="SUPFAM" id="SSF90112">
    <property type="entry name" value="Neurotransmitter-gated ion-channel transmembrane pore"/>
    <property type="match status" value="1"/>
</dbReference>
<dbReference type="PRINTS" id="PR00254">
    <property type="entry name" value="NICOTINICR"/>
</dbReference>
<evidence type="ECO:0000259" key="17">
    <source>
        <dbReference type="Pfam" id="PF02932"/>
    </source>
</evidence>
<name>A0A814QN06_9BILA</name>
<dbReference type="GO" id="GO:0004888">
    <property type="term" value="F:transmembrane signaling receptor activity"/>
    <property type="evidence" value="ECO:0007669"/>
    <property type="project" value="InterPro"/>
</dbReference>
<comment type="similarity">
    <text evidence="14">Belongs to the ligand-gated ion channel (TC 1.A.9) family.</text>
</comment>
<evidence type="ECO:0000256" key="3">
    <source>
        <dbReference type="ARBA" id="ARBA00022692"/>
    </source>
</evidence>
<evidence type="ECO:0000256" key="2">
    <source>
        <dbReference type="ARBA" id="ARBA00022475"/>
    </source>
</evidence>
<evidence type="ECO:0000256" key="13">
    <source>
        <dbReference type="ARBA" id="ARBA00034099"/>
    </source>
</evidence>
<keyword evidence="6 14" id="KW-0406">Ion transport</keyword>
<evidence type="ECO:0000256" key="15">
    <source>
        <dbReference type="SAM" id="MobiDB-lite"/>
    </source>
</evidence>
<dbReference type="PROSITE" id="PS00236">
    <property type="entry name" value="NEUROTR_ION_CHANNEL"/>
    <property type="match status" value="1"/>
</dbReference>
<reference evidence="18" key="1">
    <citation type="submission" date="2021-02" db="EMBL/GenBank/DDBJ databases">
        <authorList>
            <person name="Nowell W R."/>
        </authorList>
    </citation>
    <scope>NUCLEOTIDE SEQUENCE</scope>
</reference>
<feature type="transmembrane region" description="Helical" evidence="14">
    <location>
        <begin position="282"/>
        <end position="301"/>
    </location>
</feature>
<feature type="domain" description="Neurotransmitter-gated ion-channel transmembrane" evidence="17">
    <location>
        <begin position="282"/>
        <end position="565"/>
    </location>
</feature>
<dbReference type="Gene3D" id="1.20.58.390">
    <property type="entry name" value="Neurotransmitter-gated ion-channel transmembrane domain"/>
    <property type="match status" value="1"/>
</dbReference>
<feature type="transmembrane region" description="Helical" evidence="14">
    <location>
        <begin position="6"/>
        <end position="22"/>
    </location>
</feature>
<dbReference type="InterPro" id="IPR006202">
    <property type="entry name" value="Neur_chan_lig-bd"/>
</dbReference>
<evidence type="ECO:0000256" key="14">
    <source>
        <dbReference type="RuleBase" id="RU000687"/>
    </source>
</evidence>
<dbReference type="Proteomes" id="UP000663860">
    <property type="component" value="Unassembled WGS sequence"/>
</dbReference>
<evidence type="ECO:0000256" key="6">
    <source>
        <dbReference type="ARBA" id="ARBA00023065"/>
    </source>
</evidence>
<evidence type="ECO:0000256" key="10">
    <source>
        <dbReference type="ARBA" id="ARBA00023180"/>
    </source>
</evidence>
<evidence type="ECO:0000259" key="16">
    <source>
        <dbReference type="Pfam" id="PF02931"/>
    </source>
</evidence>
<feature type="transmembrane region" description="Helical" evidence="14">
    <location>
        <begin position="337"/>
        <end position="357"/>
    </location>
</feature>
<dbReference type="GO" id="GO:0045211">
    <property type="term" value="C:postsynaptic membrane"/>
    <property type="evidence" value="ECO:0007669"/>
    <property type="project" value="InterPro"/>
</dbReference>
<dbReference type="InterPro" id="IPR006029">
    <property type="entry name" value="Neurotrans-gated_channel_TM"/>
</dbReference>
<feature type="compositionally biased region" description="Acidic residues" evidence="15">
    <location>
        <begin position="55"/>
        <end position="66"/>
    </location>
</feature>
<organism evidence="18 19">
    <name type="scientific">Adineta steineri</name>
    <dbReference type="NCBI Taxonomy" id="433720"/>
    <lineage>
        <taxon>Eukaryota</taxon>
        <taxon>Metazoa</taxon>
        <taxon>Spiralia</taxon>
        <taxon>Gnathifera</taxon>
        <taxon>Rotifera</taxon>
        <taxon>Eurotatoria</taxon>
        <taxon>Bdelloidea</taxon>
        <taxon>Adinetida</taxon>
        <taxon>Adinetidae</taxon>
        <taxon>Adineta</taxon>
    </lineage>
</organism>
<dbReference type="AlphaFoldDB" id="A0A814QN06"/>
<evidence type="ECO:0000313" key="18">
    <source>
        <dbReference type="EMBL" id="CAF1121821.1"/>
    </source>
</evidence>
<dbReference type="InterPro" id="IPR018000">
    <property type="entry name" value="Neurotransmitter_ion_chnl_CS"/>
</dbReference>
<protein>
    <submittedName>
        <fullName evidence="18">Uncharacterized protein</fullName>
    </submittedName>
</protein>
<evidence type="ECO:0000256" key="4">
    <source>
        <dbReference type="ARBA" id="ARBA00022989"/>
    </source>
</evidence>
<evidence type="ECO:0000256" key="9">
    <source>
        <dbReference type="ARBA" id="ARBA00023170"/>
    </source>
</evidence>
<dbReference type="InterPro" id="IPR002394">
    <property type="entry name" value="Nicotinic_acetylcholine_rcpt"/>
</dbReference>
<dbReference type="GO" id="GO:0022848">
    <property type="term" value="F:acetylcholine-gated monoatomic cation-selective channel activity"/>
    <property type="evidence" value="ECO:0007669"/>
    <property type="project" value="InterPro"/>
</dbReference>
<keyword evidence="5" id="KW-0770">Synapse</keyword>
<keyword evidence="9" id="KW-0675">Receptor</keyword>
<dbReference type="InterPro" id="IPR006201">
    <property type="entry name" value="Neur_channel"/>
</dbReference>
<dbReference type="Pfam" id="PF02932">
    <property type="entry name" value="Neur_chan_memb"/>
    <property type="match status" value="1"/>
</dbReference>
<dbReference type="CDD" id="cd19051">
    <property type="entry name" value="LGIC_TM_cation"/>
    <property type="match status" value="1"/>
</dbReference>
<feature type="transmembrane region" description="Helical" evidence="14">
    <location>
        <begin position="307"/>
        <end position="325"/>
    </location>
</feature>
<keyword evidence="4 14" id="KW-1133">Transmembrane helix</keyword>
<comment type="subcellular location">
    <subcellularLocation>
        <location evidence="13">Synaptic cell membrane</location>
        <topology evidence="13">Multi-pass membrane protein</topology>
    </subcellularLocation>
</comment>
<evidence type="ECO:0000256" key="1">
    <source>
        <dbReference type="ARBA" id="ARBA00022448"/>
    </source>
</evidence>
<dbReference type="PANTHER" id="PTHR18945">
    <property type="entry name" value="NEUROTRANSMITTER GATED ION CHANNEL"/>
    <property type="match status" value="1"/>
</dbReference>
<feature type="region of interest" description="Disordered" evidence="15">
    <location>
        <begin position="29"/>
        <end position="71"/>
    </location>
</feature>
<dbReference type="InterPro" id="IPR036719">
    <property type="entry name" value="Neuro-gated_channel_TM_sf"/>
</dbReference>
<feature type="domain" description="Neurotransmitter-gated ion-channel ligand-binding" evidence="16">
    <location>
        <begin position="76"/>
        <end position="274"/>
    </location>
</feature>
<keyword evidence="10" id="KW-0325">Glycoprotein</keyword>
<accession>A0A814QN06</accession>
<keyword evidence="8" id="KW-1015">Disulfide bond</keyword>
<keyword evidence="7 14" id="KW-0472">Membrane</keyword>
<dbReference type="FunFam" id="2.70.170.10:FF:000028">
    <property type="entry name" value="AcetylCholine Receptor"/>
    <property type="match status" value="1"/>
</dbReference>
<comment type="caution">
    <text evidence="18">The sequence shown here is derived from an EMBL/GenBank/DDBJ whole genome shotgun (WGS) entry which is preliminary data.</text>
</comment>
<dbReference type="CDD" id="cd18989">
    <property type="entry name" value="LGIC_ECD_cation"/>
    <property type="match status" value="1"/>
</dbReference>
<evidence type="ECO:0000256" key="8">
    <source>
        <dbReference type="ARBA" id="ARBA00023157"/>
    </source>
</evidence>
<feature type="transmembrane region" description="Helical" evidence="14">
    <location>
        <begin position="548"/>
        <end position="566"/>
    </location>
</feature>
<keyword evidence="11" id="KW-1071">Ligand-gated ion channel</keyword>
<feature type="transmembrane region" description="Helical" evidence="14">
    <location>
        <begin position="363"/>
        <end position="381"/>
    </location>
</feature>
<dbReference type="InterPro" id="IPR038050">
    <property type="entry name" value="Neuro_actylchol_rec"/>
</dbReference>
<dbReference type="EMBL" id="CAJNOE010000288">
    <property type="protein sequence ID" value="CAF1121821.1"/>
    <property type="molecule type" value="Genomic_DNA"/>
</dbReference>
<dbReference type="Pfam" id="PF02931">
    <property type="entry name" value="Neur_chan_LBD"/>
    <property type="match status" value="1"/>
</dbReference>
<evidence type="ECO:0000256" key="7">
    <source>
        <dbReference type="ARBA" id="ARBA00023136"/>
    </source>
</evidence>
<dbReference type="SUPFAM" id="SSF63712">
    <property type="entry name" value="Nicotinic receptor ligand binding domain-like"/>
    <property type="match status" value="1"/>
</dbReference>
<keyword evidence="2" id="KW-1003">Cell membrane</keyword>
<dbReference type="PRINTS" id="PR00252">
    <property type="entry name" value="NRIONCHANNEL"/>
</dbReference>
<evidence type="ECO:0000256" key="12">
    <source>
        <dbReference type="ARBA" id="ARBA00023303"/>
    </source>
</evidence>
<gene>
    <name evidence="18" type="ORF">IZO911_LOCUS24188</name>
</gene>
<evidence type="ECO:0000313" key="19">
    <source>
        <dbReference type="Proteomes" id="UP000663860"/>
    </source>
</evidence>
<evidence type="ECO:0000256" key="5">
    <source>
        <dbReference type="ARBA" id="ARBA00023018"/>
    </source>
</evidence>
<evidence type="ECO:0000256" key="11">
    <source>
        <dbReference type="ARBA" id="ARBA00023286"/>
    </source>
</evidence>
<keyword evidence="1 14" id="KW-0813">Transport</keyword>
<sequence length="575" mass="67071">MKFNILHQLFLLSIIFNFISYIHKASGSSVFSGSSKHKNPKVDKSVSHKKKQGANDDEQDAADDDSTSQSNSHECQLRSMLLASYVPEARPVVNTTTVTVVDVGLTIIQVMDLDEQDQVMTTNVQIALKWQDEHLRWTPSDFNYQNRTVFSAREIWTPDIVLFNSAEVAYSQQREHYLLTVHWNGTVEWVFPDVFRSYCDVVITYFPFDKQNCTLEIQSWSRPSDELLVRHQPQNVHQRSHYIRTEWQIYEIDVKNASMKRYLWLVFYINMKRNYQFYVNQLIFPFSILSCLTLFVFWLPPDSGEKITLTITILLALTVFLQLISDYTPKASSNLPIIGTQSFIIKSFILFCLFLGIYFNVNLILVLISVVLTVIVLNFHYRGPKKSRVPYWCRRIVMAKIGRWLGFNFVSREQLFSRAFSIKARAKHKSRRENINGNLNRNAKDTEINLPLRPITATTDIGTEEVTPLSDEQNSLTYNIEQILLKMQRQFDPSKIDDEQLKISILREILECQRLLLTIHAKKQNLDSESLHDIYEEWKILAIIIDRICFIFYLTSMLAASIIFFVREPILKRNA</sequence>